<dbReference type="PANTHER" id="PTHR30294:SF38">
    <property type="entry name" value="TRANSPORT PERMEASE PROTEIN"/>
    <property type="match status" value="1"/>
</dbReference>
<dbReference type="GO" id="GO:0005886">
    <property type="term" value="C:plasma membrane"/>
    <property type="evidence" value="ECO:0007669"/>
    <property type="project" value="UniProtKB-SubCell"/>
</dbReference>
<sequence>MEVFRGLFLLGVRMSEVLVAQFAAQLLVILGQIALVLLVAFGIFGNLLAGPAVPYVLLCLAQGVCGMWYGLLTAVIFDSTTAASLVGTGSYFTLMFMSSMLWPLEGMHILMRPIATILPMTSATISLRNIALRAWNLYHPGVYVGFLATFSWTIAFILLTFFTIKIRF</sequence>
<evidence type="ECO:0000313" key="8">
    <source>
        <dbReference type="Proteomes" id="UP000504606"/>
    </source>
</evidence>
<dbReference type="Proteomes" id="UP000504606">
    <property type="component" value="Unplaced"/>
</dbReference>
<feature type="transmembrane region" description="Helical" evidence="6">
    <location>
        <begin position="20"/>
        <end position="43"/>
    </location>
</feature>
<dbReference type="GO" id="GO:0140359">
    <property type="term" value="F:ABC-type transporter activity"/>
    <property type="evidence" value="ECO:0007669"/>
    <property type="project" value="InterPro"/>
</dbReference>
<dbReference type="InterPro" id="IPR013525">
    <property type="entry name" value="ABC2_TM"/>
</dbReference>
<name>A0A9C6U5S9_FRAOC</name>
<dbReference type="RefSeq" id="XP_052122228.1">
    <property type="nucleotide sequence ID" value="XM_052266268.1"/>
</dbReference>
<evidence type="ECO:0000256" key="5">
    <source>
        <dbReference type="ARBA" id="ARBA00023136"/>
    </source>
</evidence>
<reference evidence="9" key="1">
    <citation type="submission" date="2025-08" db="UniProtKB">
        <authorList>
            <consortium name="RefSeq"/>
        </authorList>
    </citation>
    <scope>IDENTIFICATION</scope>
    <source>
        <tissue evidence="9">Whole organism</tissue>
    </source>
</reference>
<keyword evidence="3 6" id="KW-0812">Transmembrane</keyword>
<dbReference type="Pfam" id="PF01061">
    <property type="entry name" value="ABC2_membrane"/>
    <property type="match status" value="1"/>
</dbReference>
<protein>
    <submittedName>
        <fullName evidence="9">Uncharacterized protein LOC127749162</fullName>
    </submittedName>
</protein>
<dbReference type="PANTHER" id="PTHR30294">
    <property type="entry name" value="MEMBRANE COMPONENT OF ABC TRANSPORTER YHHJ-RELATED"/>
    <property type="match status" value="1"/>
</dbReference>
<comment type="subcellular location">
    <subcellularLocation>
        <location evidence="1">Cell membrane</location>
        <topology evidence="1">Multi-pass membrane protein</topology>
    </subcellularLocation>
</comment>
<evidence type="ECO:0000256" key="6">
    <source>
        <dbReference type="SAM" id="Phobius"/>
    </source>
</evidence>
<dbReference type="AlphaFoldDB" id="A0A9C6U5S9"/>
<keyword evidence="8" id="KW-1185">Reference proteome</keyword>
<dbReference type="InterPro" id="IPR051449">
    <property type="entry name" value="ABC-2_transporter_component"/>
</dbReference>
<evidence type="ECO:0000256" key="1">
    <source>
        <dbReference type="ARBA" id="ARBA00004651"/>
    </source>
</evidence>
<dbReference type="OrthoDB" id="6623414at2759"/>
<keyword evidence="4 6" id="KW-1133">Transmembrane helix</keyword>
<organism evidence="8 9">
    <name type="scientific">Frankliniella occidentalis</name>
    <name type="common">Western flower thrips</name>
    <name type="synonym">Euthrips occidentalis</name>
    <dbReference type="NCBI Taxonomy" id="133901"/>
    <lineage>
        <taxon>Eukaryota</taxon>
        <taxon>Metazoa</taxon>
        <taxon>Ecdysozoa</taxon>
        <taxon>Arthropoda</taxon>
        <taxon>Hexapoda</taxon>
        <taxon>Insecta</taxon>
        <taxon>Pterygota</taxon>
        <taxon>Neoptera</taxon>
        <taxon>Paraneoptera</taxon>
        <taxon>Thysanoptera</taxon>
        <taxon>Terebrantia</taxon>
        <taxon>Thripoidea</taxon>
        <taxon>Thripidae</taxon>
        <taxon>Frankliniella</taxon>
    </lineage>
</organism>
<feature type="domain" description="ABC-2 type transporter transmembrane" evidence="7">
    <location>
        <begin position="3"/>
        <end position="130"/>
    </location>
</feature>
<dbReference type="GeneID" id="127749162"/>
<accession>A0A9C6U5S9</accession>
<feature type="transmembrane region" description="Helical" evidence="6">
    <location>
        <begin position="114"/>
        <end position="135"/>
    </location>
</feature>
<dbReference type="KEGG" id="foc:127749162"/>
<feature type="transmembrane region" description="Helical" evidence="6">
    <location>
        <begin position="83"/>
        <end position="102"/>
    </location>
</feature>
<feature type="transmembrane region" description="Helical" evidence="6">
    <location>
        <begin position="55"/>
        <end position="77"/>
    </location>
</feature>
<proteinExistence type="predicted"/>
<gene>
    <name evidence="9" type="primary">LOC127749162</name>
</gene>
<evidence type="ECO:0000259" key="7">
    <source>
        <dbReference type="Pfam" id="PF01061"/>
    </source>
</evidence>
<keyword evidence="2" id="KW-1003">Cell membrane</keyword>
<feature type="transmembrane region" description="Helical" evidence="6">
    <location>
        <begin position="141"/>
        <end position="164"/>
    </location>
</feature>
<evidence type="ECO:0000313" key="9">
    <source>
        <dbReference type="RefSeq" id="XP_052122228.1"/>
    </source>
</evidence>
<keyword evidence="5 6" id="KW-0472">Membrane</keyword>
<evidence type="ECO:0000256" key="2">
    <source>
        <dbReference type="ARBA" id="ARBA00022475"/>
    </source>
</evidence>
<evidence type="ECO:0000256" key="3">
    <source>
        <dbReference type="ARBA" id="ARBA00022692"/>
    </source>
</evidence>
<evidence type="ECO:0000256" key="4">
    <source>
        <dbReference type="ARBA" id="ARBA00022989"/>
    </source>
</evidence>